<dbReference type="AlphaFoldDB" id="A0A0H2VAJ6"/>
<accession>A0A0H2VAJ6</accession>
<protein>
    <submittedName>
        <fullName evidence="1">Uncharacterized protein</fullName>
    </submittedName>
</protein>
<dbReference type="HOGENOM" id="CLU_2915103_0_0_6"/>
<name>A0A0H2VAJ6_ECOL6</name>
<reference evidence="1 2" key="1">
    <citation type="journal article" date="2002" name="Proc. Natl. Acad. Sci. U.S.A.">
        <title>Extensive mosaic structure revealed by the complete genome sequence of uropathogenic Escherichia coli.</title>
        <authorList>
            <person name="Welch R.A."/>
            <person name="Burland V."/>
            <person name="Plunkett G.III."/>
            <person name="Redford P."/>
            <person name="Roesch P."/>
            <person name="Rasko D."/>
            <person name="Buckles E.L."/>
            <person name="Liou S.R."/>
            <person name="Boutin A."/>
            <person name="Hackett J."/>
            <person name="Stroud D."/>
            <person name="Mayhew G.F."/>
            <person name="Rose D.J."/>
            <person name="Zhou S."/>
            <person name="Schwartz D.C."/>
            <person name="Perna N.T."/>
            <person name="Mobley H.L."/>
            <person name="Donnenberg M.S."/>
            <person name="Blattner F.R."/>
        </authorList>
    </citation>
    <scope>NUCLEOTIDE SEQUENCE [LARGE SCALE GENOMIC DNA]</scope>
    <source>
        <strain evidence="2">CFT073 / ATCC 700928 / UPEC</strain>
    </source>
</reference>
<evidence type="ECO:0000313" key="2">
    <source>
        <dbReference type="Proteomes" id="UP000001410"/>
    </source>
</evidence>
<proteinExistence type="predicted"/>
<dbReference type="EMBL" id="AE014075">
    <property type="protein sequence ID" value="AAN82068.1"/>
    <property type="molecule type" value="Genomic_DNA"/>
</dbReference>
<dbReference type="Proteomes" id="UP000001410">
    <property type="component" value="Chromosome"/>
</dbReference>
<gene>
    <name evidence="1" type="ordered locus">c3620</name>
</gene>
<keyword evidence="2" id="KW-1185">Reference proteome</keyword>
<sequence>MVEMQISLPEIWHLSPEIFMLMMQQPLLWDSLKLKHRLYRLLIRHGQRLFCMALIPLIEAQ</sequence>
<organism evidence="1 2">
    <name type="scientific">Escherichia coli O6:H1 (strain CFT073 / ATCC 700928 / UPEC)</name>
    <dbReference type="NCBI Taxonomy" id="199310"/>
    <lineage>
        <taxon>Bacteria</taxon>
        <taxon>Pseudomonadati</taxon>
        <taxon>Pseudomonadota</taxon>
        <taxon>Gammaproteobacteria</taxon>
        <taxon>Enterobacterales</taxon>
        <taxon>Enterobacteriaceae</taxon>
        <taxon>Escherichia</taxon>
    </lineage>
</organism>
<evidence type="ECO:0000313" key="1">
    <source>
        <dbReference type="EMBL" id="AAN82068.1"/>
    </source>
</evidence>
<dbReference type="KEGG" id="ecc:c3620"/>